<dbReference type="InterPro" id="IPR030048">
    <property type="entry name" value="SurE"/>
</dbReference>
<dbReference type="InterPro" id="IPR036523">
    <property type="entry name" value="SurE-like_sf"/>
</dbReference>
<dbReference type="InterPro" id="IPR002828">
    <property type="entry name" value="SurE-like_Pase/nucleotidase"/>
</dbReference>
<evidence type="ECO:0000256" key="5">
    <source>
        <dbReference type="HAMAP-Rule" id="MF_00060"/>
    </source>
</evidence>
<feature type="binding site" evidence="5">
    <location>
        <position position="8"/>
    </location>
    <ligand>
        <name>a divalent metal cation</name>
        <dbReference type="ChEBI" id="CHEBI:60240"/>
    </ligand>
</feature>
<dbReference type="RefSeq" id="WP_117329488.1">
    <property type="nucleotide sequence ID" value="NZ_QUWK01000003.1"/>
</dbReference>
<comment type="subcellular location">
    <subcellularLocation>
        <location evidence="5">Cytoplasm</location>
    </subcellularLocation>
</comment>
<evidence type="ECO:0000256" key="3">
    <source>
        <dbReference type="ARBA" id="ARBA00022723"/>
    </source>
</evidence>
<dbReference type="AlphaFoldDB" id="A0A372MK39"/>
<protein>
    <recommendedName>
        <fullName evidence="5">5'-nucleotidase SurE</fullName>
        <ecNumber evidence="5">3.1.3.5</ecNumber>
    </recommendedName>
    <alternativeName>
        <fullName evidence="5">Nucleoside 5'-monophosphate phosphohydrolase</fullName>
    </alternativeName>
</protein>
<dbReference type="PANTHER" id="PTHR30457">
    <property type="entry name" value="5'-NUCLEOTIDASE SURE"/>
    <property type="match status" value="1"/>
</dbReference>
<evidence type="ECO:0000256" key="1">
    <source>
        <dbReference type="ARBA" id="ARBA00000815"/>
    </source>
</evidence>
<organism evidence="7 8">
    <name type="scientific">Sphaerochaeta halotolerans</name>
    <dbReference type="NCBI Taxonomy" id="2293840"/>
    <lineage>
        <taxon>Bacteria</taxon>
        <taxon>Pseudomonadati</taxon>
        <taxon>Spirochaetota</taxon>
        <taxon>Spirochaetia</taxon>
        <taxon>Spirochaetales</taxon>
        <taxon>Sphaerochaetaceae</taxon>
        <taxon>Sphaerochaeta</taxon>
    </lineage>
</organism>
<proteinExistence type="inferred from homology"/>
<comment type="cofactor">
    <cofactor evidence="5">
        <name>a divalent metal cation</name>
        <dbReference type="ChEBI" id="CHEBI:60240"/>
    </cofactor>
    <text evidence="5">Binds 1 divalent metal cation per subunit.</text>
</comment>
<evidence type="ECO:0000259" key="6">
    <source>
        <dbReference type="Pfam" id="PF01975"/>
    </source>
</evidence>
<dbReference type="SUPFAM" id="SSF64167">
    <property type="entry name" value="SurE-like"/>
    <property type="match status" value="1"/>
</dbReference>
<feature type="binding site" evidence="5">
    <location>
        <position position="9"/>
    </location>
    <ligand>
        <name>a divalent metal cation</name>
        <dbReference type="ChEBI" id="CHEBI:60240"/>
    </ligand>
</feature>
<dbReference type="GO" id="GO:0005737">
    <property type="term" value="C:cytoplasm"/>
    <property type="evidence" value="ECO:0007669"/>
    <property type="project" value="UniProtKB-SubCell"/>
</dbReference>
<keyword evidence="3 5" id="KW-0479">Metal-binding</keyword>
<feature type="binding site" evidence="5">
    <location>
        <position position="40"/>
    </location>
    <ligand>
        <name>a divalent metal cation</name>
        <dbReference type="ChEBI" id="CHEBI:60240"/>
    </ligand>
</feature>
<comment type="catalytic activity">
    <reaction evidence="1 5">
        <text>a ribonucleoside 5'-phosphate + H2O = a ribonucleoside + phosphate</text>
        <dbReference type="Rhea" id="RHEA:12484"/>
        <dbReference type="ChEBI" id="CHEBI:15377"/>
        <dbReference type="ChEBI" id="CHEBI:18254"/>
        <dbReference type="ChEBI" id="CHEBI:43474"/>
        <dbReference type="ChEBI" id="CHEBI:58043"/>
        <dbReference type="EC" id="3.1.3.5"/>
    </reaction>
</comment>
<sequence length="266" mass="29023">MKILLTNDDGYKSEGLNTLSETLLRAGHEVWVCAPDSERSASSHSMTLRDDITITEYAKNRYHCSGTPADCILYALKGKIFPEDPDLVISGINHGYNISTDILYSGTVGAAREAALTGLRSMAVSCARNKDGSFPFQRTADFVVQHLEDFYPLTNSECIININVPGEGNGKWKSGVLSYLDYHDAVQTKQQEKTRYYDTSTVRFGTSVVLSMKGGVQPVQRCNTQGSDFQAVRDGYISVTAISILPPVHTASQTMLESLSKGGNCG</sequence>
<evidence type="ECO:0000256" key="4">
    <source>
        <dbReference type="ARBA" id="ARBA00022801"/>
    </source>
</evidence>
<dbReference type="Pfam" id="PF01975">
    <property type="entry name" value="SurE"/>
    <property type="match status" value="1"/>
</dbReference>
<keyword evidence="8" id="KW-1185">Reference proteome</keyword>
<dbReference type="GO" id="GO:0000166">
    <property type="term" value="F:nucleotide binding"/>
    <property type="evidence" value="ECO:0007669"/>
    <property type="project" value="UniProtKB-KW"/>
</dbReference>
<dbReference type="EMBL" id="QUWK01000003">
    <property type="protein sequence ID" value="RFU95540.1"/>
    <property type="molecule type" value="Genomic_DNA"/>
</dbReference>
<feature type="binding site" evidence="5">
    <location>
        <position position="93"/>
    </location>
    <ligand>
        <name>a divalent metal cation</name>
        <dbReference type="ChEBI" id="CHEBI:60240"/>
    </ligand>
</feature>
<gene>
    <name evidence="5 7" type="primary">surE</name>
    <name evidence="7" type="ORF">DYP60_03445</name>
</gene>
<dbReference type="NCBIfam" id="TIGR00087">
    <property type="entry name" value="surE"/>
    <property type="match status" value="1"/>
</dbReference>
<reference evidence="7 8" key="2">
    <citation type="submission" date="2018-09" db="EMBL/GenBank/DDBJ databases">
        <title>Genome of Sphaerochaeta halotolerans strain 4-11.</title>
        <authorList>
            <person name="Nazina T.N."/>
            <person name="Sokolova D.S."/>
        </authorList>
    </citation>
    <scope>NUCLEOTIDE SEQUENCE [LARGE SCALE GENOMIC DNA]</scope>
    <source>
        <strain evidence="7 8">4-11</strain>
    </source>
</reference>
<evidence type="ECO:0000256" key="2">
    <source>
        <dbReference type="ARBA" id="ARBA00011062"/>
    </source>
</evidence>
<name>A0A372MK39_9SPIR</name>
<dbReference type="PANTHER" id="PTHR30457:SF0">
    <property type="entry name" value="PHOSPHATASE, PUTATIVE (AFU_ORTHOLOGUE AFUA_4G01070)-RELATED"/>
    <property type="match status" value="1"/>
</dbReference>
<accession>A0A372MK39</accession>
<evidence type="ECO:0000313" key="8">
    <source>
        <dbReference type="Proteomes" id="UP000264002"/>
    </source>
</evidence>
<dbReference type="Proteomes" id="UP000264002">
    <property type="component" value="Unassembled WGS sequence"/>
</dbReference>
<dbReference type="GO" id="GO:0046872">
    <property type="term" value="F:metal ion binding"/>
    <property type="evidence" value="ECO:0007669"/>
    <property type="project" value="UniProtKB-UniRule"/>
</dbReference>
<keyword evidence="5" id="KW-0547">Nucleotide-binding</keyword>
<dbReference type="HAMAP" id="MF_00060">
    <property type="entry name" value="SurE"/>
    <property type="match status" value="1"/>
</dbReference>
<reference evidence="8" key="1">
    <citation type="submission" date="2018-08" db="EMBL/GenBank/DDBJ databases">
        <authorList>
            <person name="Grouzdev D.S."/>
            <person name="Krutkina M.S."/>
        </authorList>
    </citation>
    <scope>NUCLEOTIDE SEQUENCE [LARGE SCALE GENOMIC DNA]</scope>
    <source>
        <strain evidence="8">4-11</strain>
    </source>
</reference>
<comment type="function">
    <text evidence="5">Nucleotidase that shows phosphatase activity on nucleoside 5'-monophosphates.</text>
</comment>
<comment type="similarity">
    <text evidence="2 5">Belongs to the SurE nucleotidase family.</text>
</comment>
<dbReference type="Gene3D" id="3.40.1210.10">
    <property type="entry name" value="Survival protein SurE-like phosphatase/nucleotidase"/>
    <property type="match status" value="1"/>
</dbReference>
<dbReference type="GO" id="GO:0008253">
    <property type="term" value="F:5'-nucleotidase activity"/>
    <property type="evidence" value="ECO:0007669"/>
    <property type="project" value="UniProtKB-UniRule"/>
</dbReference>
<keyword evidence="5" id="KW-0963">Cytoplasm</keyword>
<comment type="caution">
    <text evidence="7">The sequence shown here is derived from an EMBL/GenBank/DDBJ whole genome shotgun (WGS) entry which is preliminary data.</text>
</comment>
<evidence type="ECO:0000313" key="7">
    <source>
        <dbReference type="EMBL" id="RFU95540.1"/>
    </source>
</evidence>
<feature type="domain" description="Survival protein SurE-like phosphatase/nucleotidase" evidence="6">
    <location>
        <begin position="3"/>
        <end position="173"/>
    </location>
</feature>
<dbReference type="EC" id="3.1.3.5" evidence="5"/>
<keyword evidence="4 5" id="KW-0378">Hydrolase</keyword>